<dbReference type="SUPFAM" id="SSF109604">
    <property type="entry name" value="HD-domain/PDEase-like"/>
    <property type="match status" value="1"/>
</dbReference>
<accession>A0A6C0F309</accession>
<evidence type="ECO:0000313" key="1">
    <source>
        <dbReference type="EMBL" id="QHT34929.1"/>
    </source>
</evidence>
<dbReference type="AlphaFoldDB" id="A0A6C0F309"/>
<protein>
    <recommendedName>
        <fullName evidence="2">HD domain-containing protein</fullName>
    </recommendedName>
</protein>
<dbReference type="PANTHER" id="PTHR33594:SF1">
    <property type="entry name" value="HD_PDEASE DOMAIN-CONTAINING PROTEIN"/>
    <property type="match status" value="1"/>
</dbReference>
<dbReference type="Gene3D" id="1.10.3210.10">
    <property type="entry name" value="Hypothetical protein af1432"/>
    <property type="match status" value="1"/>
</dbReference>
<name>A0A6C0F309_9ZZZZ</name>
<organism evidence="1">
    <name type="scientific">viral metagenome</name>
    <dbReference type="NCBI Taxonomy" id="1070528"/>
    <lineage>
        <taxon>unclassified sequences</taxon>
        <taxon>metagenomes</taxon>
        <taxon>organismal metagenomes</taxon>
    </lineage>
</organism>
<proteinExistence type="predicted"/>
<reference evidence="1" key="1">
    <citation type="journal article" date="2020" name="Nature">
        <title>Giant virus diversity and host interactions through global metagenomics.</title>
        <authorList>
            <person name="Schulz F."/>
            <person name="Roux S."/>
            <person name="Paez-Espino D."/>
            <person name="Jungbluth S."/>
            <person name="Walsh D.A."/>
            <person name="Denef V.J."/>
            <person name="McMahon K.D."/>
            <person name="Konstantinidis K.T."/>
            <person name="Eloe-Fadrosh E.A."/>
            <person name="Kyrpides N.C."/>
            <person name="Woyke T."/>
        </authorList>
    </citation>
    <scope>NUCLEOTIDE SEQUENCE</scope>
    <source>
        <strain evidence="1">GVMAG-M-3300009180-1</strain>
    </source>
</reference>
<sequence>MEDRAYKCVIHYTKKYNIDESHALKHSIEVARFAASIYASEVAKNPHLVAQKNIIIASAILHDMCDRKYVPNELNAICDICDFMKGFLTEDELNIVVSIITTMSYSKVKQKGYPDLGEHQLAYHVVREADLLAAYDIDRCVMYGMLVENLSFTESSERAKVLFNARVMKYRDDGLFITNWSKAKSLELHNRNL</sequence>
<evidence type="ECO:0008006" key="2">
    <source>
        <dbReference type="Google" id="ProtNLM"/>
    </source>
</evidence>
<dbReference type="PANTHER" id="PTHR33594">
    <property type="entry name" value="SUPERFAMILY HYDROLASE, PUTATIVE (AFU_ORTHOLOGUE AFUA_1G03035)-RELATED"/>
    <property type="match status" value="1"/>
</dbReference>
<dbReference type="EMBL" id="MN739011">
    <property type="protein sequence ID" value="QHT34929.1"/>
    <property type="molecule type" value="Genomic_DNA"/>
</dbReference>